<evidence type="ECO:0000256" key="7">
    <source>
        <dbReference type="ARBA" id="ARBA00034125"/>
    </source>
</evidence>
<dbReference type="PANTHER" id="PTHR34390">
    <property type="entry name" value="UPF0442 PROTEIN YJJB-RELATED"/>
    <property type="match status" value="1"/>
</dbReference>
<comment type="caution">
    <text evidence="10">The sequence shown here is derived from an EMBL/GenBank/DDBJ whole genome shotgun (WGS) entry which is preliminary data.</text>
</comment>
<dbReference type="Pfam" id="PF12821">
    <property type="entry name" value="ThrE_2"/>
    <property type="match status" value="1"/>
</dbReference>
<protein>
    <submittedName>
        <fullName evidence="10">Threonine/serine exporter</fullName>
    </submittedName>
</protein>
<feature type="transmembrane region" description="Helical" evidence="8">
    <location>
        <begin position="6"/>
        <end position="23"/>
    </location>
</feature>
<comment type="subcellular location">
    <subcellularLocation>
        <location evidence="1">Cell membrane</location>
        <topology evidence="1">Multi-pass membrane protein</topology>
    </subcellularLocation>
</comment>
<organism evidence="10 11">
    <name type="scientific">Alkalicoccus urumqiensis</name>
    <name type="common">Bacillus urumqiensis</name>
    <dbReference type="NCBI Taxonomy" id="1548213"/>
    <lineage>
        <taxon>Bacteria</taxon>
        <taxon>Bacillati</taxon>
        <taxon>Bacillota</taxon>
        <taxon>Bacilli</taxon>
        <taxon>Bacillales</taxon>
        <taxon>Bacillaceae</taxon>
        <taxon>Alkalicoccus</taxon>
    </lineage>
</organism>
<evidence type="ECO:0000259" key="9">
    <source>
        <dbReference type="Pfam" id="PF12821"/>
    </source>
</evidence>
<dbReference type="OrthoDB" id="9810047at2"/>
<proteinExistence type="inferred from homology"/>
<evidence type="ECO:0000256" key="8">
    <source>
        <dbReference type="SAM" id="Phobius"/>
    </source>
</evidence>
<name>A0A2P6MDP4_ALKUR</name>
<keyword evidence="6 8" id="KW-0472">Membrane</keyword>
<evidence type="ECO:0000256" key="6">
    <source>
        <dbReference type="ARBA" id="ARBA00023136"/>
    </source>
</evidence>
<evidence type="ECO:0000256" key="1">
    <source>
        <dbReference type="ARBA" id="ARBA00004651"/>
    </source>
</evidence>
<dbReference type="Proteomes" id="UP000243650">
    <property type="component" value="Unassembled WGS sequence"/>
</dbReference>
<evidence type="ECO:0000313" key="11">
    <source>
        <dbReference type="Proteomes" id="UP000243650"/>
    </source>
</evidence>
<dbReference type="GO" id="GO:0015744">
    <property type="term" value="P:succinate transport"/>
    <property type="evidence" value="ECO:0007669"/>
    <property type="project" value="TreeGrafter"/>
</dbReference>
<feature type="transmembrane region" description="Helical" evidence="8">
    <location>
        <begin position="78"/>
        <end position="97"/>
    </location>
</feature>
<dbReference type="InterPro" id="IPR024528">
    <property type="entry name" value="ThrE_2"/>
</dbReference>
<accession>A0A2P6MDP4</accession>
<keyword evidence="2" id="KW-1003">Cell membrane</keyword>
<dbReference type="InterPro" id="IPR050539">
    <property type="entry name" value="ThrE_Dicarb/AminoAcid_Exp"/>
</dbReference>
<evidence type="ECO:0000256" key="4">
    <source>
        <dbReference type="ARBA" id="ARBA00022692"/>
    </source>
</evidence>
<dbReference type="PANTHER" id="PTHR34390:SF1">
    <property type="entry name" value="SUCCINATE TRANSPORTER SUBUNIT YJJB-RELATED"/>
    <property type="match status" value="1"/>
</dbReference>
<feature type="domain" description="Threonine/Serine exporter ThrE" evidence="9">
    <location>
        <begin position="6"/>
        <end position="133"/>
    </location>
</feature>
<feature type="transmembrane region" description="Helical" evidence="8">
    <location>
        <begin position="53"/>
        <end position="71"/>
    </location>
</feature>
<keyword evidence="4 8" id="KW-0812">Transmembrane</keyword>
<evidence type="ECO:0000313" key="10">
    <source>
        <dbReference type="EMBL" id="PRO64402.1"/>
    </source>
</evidence>
<dbReference type="RefSeq" id="WP_105960294.1">
    <property type="nucleotide sequence ID" value="NZ_PVNS01000017.1"/>
</dbReference>
<dbReference type="GO" id="GO:0005886">
    <property type="term" value="C:plasma membrane"/>
    <property type="evidence" value="ECO:0007669"/>
    <property type="project" value="UniProtKB-SubCell"/>
</dbReference>
<sequence length="150" mass="15859">MVLLTQLVVTFAAILGFGIILSVPRRALVIGALIGVWTWFVLQVGLMAGLTNVVSTVLASLTAAVIAHIQARRIQIPVTALSIPGILPLVPGSLAYFTMLSFVEGDYLEGLEYGVQTMLQAGAIAAGLVLALSVFSFRKGIGNRYETGKE</sequence>
<evidence type="ECO:0000256" key="5">
    <source>
        <dbReference type="ARBA" id="ARBA00022989"/>
    </source>
</evidence>
<reference evidence="10 11" key="1">
    <citation type="submission" date="2018-03" db="EMBL/GenBank/DDBJ databases">
        <title>Bacillus urumqiensis sp. nov., a moderately haloalkaliphilic bacterium isolated from a salt lake.</title>
        <authorList>
            <person name="Zhao B."/>
            <person name="Liao Z."/>
        </authorList>
    </citation>
    <scope>NUCLEOTIDE SEQUENCE [LARGE SCALE GENOMIC DNA]</scope>
    <source>
        <strain evidence="10 11">BZ-SZ-XJ18</strain>
    </source>
</reference>
<keyword evidence="5 8" id="KW-1133">Transmembrane helix</keyword>
<feature type="transmembrane region" description="Helical" evidence="8">
    <location>
        <begin position="117"/>
        <end position="137"/>
    </location>
</feature>
<evidence type="ECO:0000256" key="3">
    <source>
        <dbReference type="ARBA" id="ARBA00022519"/>
    </source>
</evidence>
<comment type="similarity">
    <text evidence="7">Belongs to the ThrE exporter (TC 2.A.79) family.</text>
</comment>
<dbReference type="EMBL" id="PVNS01000017">
    <property type="protein sequence ID" value="PRO64402.1"/>
    <property type="molecule type" value="Genomic_DNA"/>
</dbReference>
<keyword evidence="3" id="KW-0997">Cell inner membrane</keyword>
<keyword evidence="11" id="KW-1185">Reference proteome</keyword>
<gene>
    <name evidence="10" type="ORF">C6I21_15010</name>
</gene>
<evidence type="ECO:0000256" key="2">
    <source>
        <dbReference type="ARBA" id="ARBA00022475"/>
    </source>
</evidence>
<dbReference type="AlphaFoldDB" id="A0A2P6MDP4"/>